<accession>A0A5B7FDG5</accession>
<evidence type="ECO:0000313" key="2">
    <source>
        <dbReference type="Proteomes" id="UP000324222"/>
    </source>
</evidence>
<dbReference type="Proteomes" id="UP000324222">
    <property type="component" value="Unassembled WGS sequence"/>
</dbReference>
<evidence type="ECO:0000313" key="1">
    <source>
        <dbReference type="EMBL" id="MPC43098.1"/>
    </source>
</evidence>
<protein>
    <submittedName>
        <fullName evidence="1">Uncharacterized protein</fullName>
    </submittedName>
</protein>
<proteinExistence type="predicted"/>
<comment type="caution">
    <text evidence="1">The sequence shown here is derived from an EMBL/GenBank/DDBJ whole genome shotgun (WGS) entry which is preliminary data.</text>
</comment>
<organism evidence="1 2">
    <name type="scientific">Portunus trituberculatus</name>
    <name type="common">Swimming crab</name>
    <name type="synonym">Neptunus trituberculatus</name>
    <dbReference type="NCBI Taxonomy" id="210409"/>
    <lineage>
        <taxon>Eukaryota</taxon>
        <taxon>Metazoa</taxon>
        <taxon>Ecdysozoa</taxon>
        <taxon>Arthropoda</taxon>
        <taxon>Crustacea</taxon>
        <taxon>Multicrustacea</taxon>
        <taxon>Malacostraca</taxon>
        <taxon>Eumalacostraca</taxon>
        <taxon>Eucarida</taxon>
        <taxon>Decapoda</taxon>
        <taxon>Pleocyemata</taxon>
        <taxon>Brachyura</taxon>
        <taxon>Eubrachyura</taxon>
        <taxon>Portunoidea</taxon>
        <taxon>Portunidae</taxon>
        <taxon>Portuninae</taxon>
        <taxon>Portunus</taxon>
    </lineage>
</organism>
<dbReference type="AlphaFoldDB" id="A0A5B7FDG5"/>
<gene>
    <name evidence="1" type="ORF">E2C01_036735</name>
</gene>
<reference evidence="1 2" key="1">
    <citation type="submission" date="2019-05" db="EMBL/GenBank/DDBJ databases">
        <title>Another draft genome of Portunus trituberculatus and its Hox gene families provides insights of decapod evolution.</title>
        <authorList>
            <person name="Jeong J.-H."/>
            <person name="Song I."/>
            <person name="Kim S."/>
            <person name="Choi T."/>
            <person name="Kim D."/>
            <person name="Ryu S."/>
            <person name="Kim W."/>
        </authorList>
    </citation>
    <scope>NUCLEOTIDE SEQUENCE [LARGE SCALE GENOMIC DNA]</scope>
    <source>
        <tissue evidence="1">Muscle</tissue>
    </source>
</reference>
<keyword evidence="2" id="KW-1185">Reference proteome</keyword>
<sequence>MLLLMLLMPWCLSEMLRQDAGPELRTTVTTITITAITTTITIANPSSVGMRIPVKCARNSVEFEGVGGGKRCSLLCRLLCKQLFKPHFCVEVSGRDTANGWRIGAGGRVYFGKMCRYFLNLARIGIVCGGGAVCRVVSSTTYDARAFERHHHHSHRRHSLHNGHHSRDVWLLRPLTPDCGAAECPYHFIIKFPEDYFRYHHHRQHGAVFISLNRWREEKRKKEASRLCKTVTGMKTAVEDSKRCNIAAMRKRLKTVR</sequence>
<name>A0A5B7FDG5_PORTR</name>
<dbReference type="EMBL" id="VSRR010005686">
    <property type="protein sequence ID" value="MPC43098.1"/>
    <property type="molecule type" value="Genomic_DNA"/>
</dbReference>